<dbReference type="EMBL" id="JAFIWB010000008">
    <property type="protein sequence ID" value="MBN6102563.1"/>
    <property type="molecule type" value="Genomic_DNA"/>
</dbReference>
<evidence type="ECO:0000313" key="2">
    <source>
        <dbReference type="EMBL" id="MBN6102563.1"/>
    </source>
</evidence>
<dbReference type="Gene3D" id="1.10.10.10">
    <property type="entry name" value="Winged helix-like DNA-binding domain superfamily/Winged helix DNA-binding domain"/>
    <property type="match status" value="1"/>
</dbReference>
<dbReference type="InterPro" id="IPR036388">
    <property type="entry name" value="WH-like_DNA-bd_sf"/>
</dbReference>
<accession>A0ABS3B1V3</accession>
<evidence type="ECO:0000313" key="3">
    <source>
        <dbReference type="Proteomes" id="UP000695802"/>
    </source>
</evidence>
<protein>
    <recommendedName>
        <fullName evidence="4">Fur family transcriptional regulator</fullName>
    </recommendedName>
</protein>
<name>A0ABS3B1V3_9XANT</name>
<organism evidence="2 3">
    <name type="scientific">Xanthomonas bonasiae</name>
    <dbReference type="NCBI Taxonomy" id="2810351"/>
    <lineage>
        <taxon>Bacteria</taxon>
        <taxon>Pseudomonadati</taxon>
        <taxon>Pseudomonadota</taxon>
        <taxon>Gammaproteobacteria</taxon>
        <taxon>Lysobacterales</taxon>
        <taxon>Lysobacteraceae</taxon>
        <taxon>Xanthomonas</taxon>
    </lineage>
</organism>
<feature type="region of interest" description="Disordered" evidence="1">
    <location>
        <begin position="92"/>
        <end position="114"/>
    </location>
</feature>
<keyword evidence="3" id="KW-1185">Reference proteome</keyword>
<sequence>MPSKIRAQRRRRQVRRADPWSALLRGAGLNVTSARLAAVRLAPQVLGAHGQLTPQHLHTAARDAGYAISASAWYRVLACLQSAGLLPDAPHAQAMTQTHTPAPRFDPLDDDHAC</sequence>
<dbReference type="Proteomes" id="UP000695802">
    <property type="component" value="Unassembled WGS sequence"/>
</dbReference>
<reference evidence="2 3" key="1">
    <citation type="submission" date="2021-02" db="EMBL/GenBank/DDBJ databases">
        <title>Taxonomically Unique Crown Gall-Associated Xanthomonas Stains Have Deficiency in Virulence Repertories.</title>
        <authorList>
            <person name="Mafakheri H."/>
            <person name="Taghavi S.M."/>
            <person name="Dimkic I."/>
            <person name="Nemanja K."/>
            <person name="Osdaghi E."/>
        </authorList>
    </citation>
    <scope>NUCLEOTIDE SEQUENCE [LARGE SCALE GENOMIC DNA]</scope>
    <source>
        <strain evidence="2 3">FX4</strain>
    </source>
</reference>
<proteinExistence type="predicted"/>
<dbReference type="RefSeq" id="WP_206229647.1">
    <property type="nucleotide sequence ID" value="NZ_JAFIWB010000008.1"/>
</dbReference>
<evidence type="ECO:0008006" key="4">
    <source>
        <dbReference type="Google" id="ProtNLM"/>
    </source>
</evidence>
<evidence type="ECO:0000256" key="1">
    <source>
        <dbReference type="SAM" id="MobiDB-lite"/>
    </source>
</evidence>
<comment type="caution">
    <text evidence="2">The sequence shown here is derived from an EMBL/GenBank/DDBJ whole genome shotgun (WGS) entry which is preliminary data.</text>
</comment>
<gene>
    <name evidence="2" type="ORF">JR064_10325</name>
</gene>